<evidence type="ECO:0000313" key="3">
    <source>
        <dbReference type="Proteomes" id="UP000054337"/>
    </source>
</evidence>
<dbReference type="InterPro" id="IPR000210">
    <property type="entry name" value="BTB/POZ_dom"/>
</dbReference>
<dbReference type="RefSeq" id="XP_014557086.1">
    <property type="nucleotide sequence ID" value="XM_014701600.1"/>
</dbReference>
<proteinExistence type="predicted"/>
<gene>
    <name evidence="2" type="ORF">COCVIDRAFT_37409</name>
</gene>
<keyword evidence="3" id="KW-1185">Reference proteome</keyword>
<dbReference type="EMBL" id="KI968729">
    <property type="protein sequence ID" value="EUN27497.1"/>
    <property type="molecule type" value="Genomic_DNA"/>
</dbReference>
<dbReference type="Pfam" id="PF00651">
    <property type="entry name" value="BTB"/>
    <property type="match status" value="1"/>
</dbReference>
<evidence type="ECO:0000313" key="2">
    <source>
        <dbReference type="EMBL" id="EUN27497.1"/>
    </source>
</evidence>
<dbReference type="CDD" id="cd18186">
    <property type="entry name" value="BTB_POZ_ZBTB_KLHL-like"/>
    <property type="match status" value="1"/>
</dbReference>
<dbReference type="AlphaFoldDB" id="W7ETZ3"/>
<protein>
    <recommendedName>
        <fullName evidence="1">BTB domain-containing protein</fullName>
    </recommendedName>
</protein>
<dbReference type="PROSITE" id="PS50097">
    <property type="entry name" value="BTB"/>
    <property type="match status" value="1"/>
</dbReference>
<name>W7ETZ3_BIPV3</name>
<dbReference type="Gene3D" id="3.30.710.10">
    <property type="entry name" value="Potassium Channel Kv1.1, Chain A"/>
    <property type="match status" value="1"/>
</dbReference>
<dbReference type="PANTHER" id="PTHR47843:SF2">
    <property type="entry name" value="BTB DOMAIN-CONTAINING PROTEIN"/>
    <property type="match status" value="1"/>
</dbReference>
<dbReference type="GeneID" id="26256158"/>
<dbReference type="SUPFAM" id="SSF54695">
    <property type="entry name" value="POZ domain"/>
    <property type="match status" value="1"/>
</dbReference>
<accession>W7ETZ3</accession>
<dbReference type="HOGENOM" id="CLU_068279_3_1_1"/>
<dbReference type="Proteomes" id="UP000054337">
    <property type="component" value="Unassembled WGS sequence"/>
</dbReference>
<feature type="domain" description="BTB" evidence="1">
    <location>
        <begin position="4"/>
        <end position="80"/>
    </location>
</feature>
<reference evidence="2 3" key="1">
    <citation type="journal article" date="2013" name="PLoS Genet.">
        <title>Comparative genome structure, secondary metabolite, and effector coding capacity across Cochliobolus pathogens.</title>
        <authorList>
            <person name="Condon B.J."/>
            <person name="Leng Y."/>
            <person name="Wu D."/>
            <person name="Bushley K.E."/>
            <person name="Ohm R.A."/>
            <person name="Otillar R."/>
            <person name="Martin J."/>
            <person name="Schackwitz W."/>
            <person name="Grimwood J."/>
            <person name="MohdZainudin N."/>
            <person name="Xue C."/>
            <person name="Wang R."/>
            <person name="Manning V.A."/>
            <person name="Dhillon B."/>
            <person name="Tu Z.J."/>
            <person name="Steffenson B.J."/>
            <person name="Salamov A."/>
            <person name="Sun H."/>
            <person name="Lowry S."/>
            <person name="LaButti K."/>
            <person name="Han J."/>
            <person name="Copeland A."/>
            <person name="Lindquist E."/>
            <person name="Barry K."/>
            <person name="Schmutz J."/>
            <person name="Baker S.E."/>
            <person name="Ciuffetti L.M."/>
            <person name="Grigoriev I.V."/>
            <person name="Zhong S."/>
            <person name="Turgeon B.G."/>
        </authorList>
    </citation>
    <scope>NUCLEOTIDE SEQUENCE [LARGE SCALE GENOMIC DNA]</scope>
    <source>
        <strain evidence="2 3">FI3</strain>
    </source>
</reference>
<dbReference type="InterPro" id="IPR011333">
    <property type="entry name" value="SKP1/BTB/POZ_sf"/>
</dbReference>
<dbReference type="PANTHER" id="PTHR47843">
    <property type="entry name" value="BTB DOMAIN-CONTAINING PROTEIN-RELATED"/>
    <property type="match status" value="1"/>
</dbReference>
<evidence type="ECO:0000259" key="1">
    <source>
        <dbReference type="PROSITE" id="PS50097"/>
    </source>
</evidence>
<sequence>MDALDPIITLKVKNTAGGTDNIHVHQGVLCQSSSFFQNAMKKEWAGSKDKPHVINLPEDCTETVKIYIEWLYSNEIPAKLYMTHKANKSNGEQEAREAEKNFIVLTKAYIFGEKIIDSVFTKEVSEKMQEILATSMGWPTAECVKMIYEWTPSNSPLRRLLTSNLEDTLWEDELNSGILDFLDTYPQQALVDALKAIVGTRPPP</sequence>
<organism evidence="2 3">
    <name type="scientific">Bipolaris victoriae (strain FI3)</name>
    <name type="common">Victoria blight of oats agent</name>
    <name type="synonym">Cochliobolus victoriae</name>
    <dbReference type="NCBI Taxonomy" id="930091"/>
    <lineage>
        <taxon>Eukaryota</taxon>
        <taxon>Fungi</taxon>
        <taxon>Dikarya</taxon>
        <taxon>Ascomycota</taxon>
        <taxon>Pezizomycotina</taxon>
        <taxon>Dothideomycetes</taxon>
        <taxon>Pleosporomycetidae</taxon>
        <taxon>Pleosporales</taxon>
        <taxon>Pleosporineae</taxon>
        <taxon>Pleosporaceae</taxon>
        <taxon>Bipolaris</taxon>
    </lineage>
</organism>
<dbReference type="OrthoDB" id="3774232at2759"/>